<dbReference type="EMBL" id="CP012700">
    <property type="protein sequence ID" value="ALH82255.1"/>
    <property type="molecule type" value="Genomic_DNA"/>
</dbReference>
<feature type="chain" id="PRO_5006039258" evidence="1">
    <location>
        <begin position="22"/>
        <end position="264"/>
    </location>
</feature>
<accession>A0A0N9V3C9</accession>
<organism evidence="2 3">
    <name type="scientific">Sphingopyxis macrogoltabida</name>
    <name type="common">Sphingomonas macrogoltabidus</name>
    <dbReference type="NCBI Taxonomy" id="33050"/>
    <lineage>
        <taxon>Bacteria</taxon>
        <taxon>Pseudomonadati</taxon>
        <taxon>Pseudomonadota</taxon>
        <taxon>Alphaproteobacteria</taxon>
        <taxon>Sphingomonadales</taxon>
        <taxon>Sphingomonadaceae</taxon>
        <taxon>Sphingopyxis</taxon>
    </lineage>
</organism>
<gene>
    <name evidence="2" type="ORF">AN936_18425</name>
</gene>
<reference evidence="2 3" key="1">
    <citation type="journal article" date="2015" name="Genome Announc.">
        <title>Complete Genome Sequence of Polypropylene Glycol- and Polyethylene Glycol-Degrading Sphingopyxis macrogoltabida Strain EY-1.</title>
        <authorList>
            <person name="Ohtsubo Y."/>
            <person name="Nagata Y."/>
            <person name="Numata M."/>
            <person name="Tsuchikane K."/>
            <person name="Hosoyama A."/>
            <person name="Yamazoe A."/>
            <person name="Tsuda M."/>
            <person name="Fujita N."/>
            <person name="Kawai F."/>
        </authorList>
    </citation>
    <scope>NUCLEOTIDE SEQUENCE [LARGE SCALE GENOMIC DNA]</scope>
    <source>
        <strain evidence="2 3">EY-1</strain>
    </source>
</reference>
<dbReference type="AlphaFoldDB" id="A0A0N9V3C9"/>
<keyword evidence="1" id="KW-0732">Signal</keyword>
<name>A0A0N9V3C9_SPHMC</name>
<sequence>MRTTLNSTASAILLMVQPSLAQTGDKRDLAVPVSIGDGPVAGSTPLVLPTKASDAQGPGYSMSKLRDVSIFGARISMRLADARAELEKHGLRRAPFKTPARILGEAQVLEADYIHPSQNTKVGLFYAALANGERRVSRIVLWEEIPLIERADFRQFLAKRYGAPTDVTVFQGHDTFVWSQQAARYTDFLRSVQCLMPCISSNLIGECSTNSISRQVFMSGGFNTNMPGKLYWTADLNDLTLQRNAMFGLGNYPLDRPICPQPVI</sequence>
<protein>
    <submittedName>
        <fullName evidence="2">Uncharacterized protein</fullName>
    </submittedName>
</protein>
<evidence type="ECO:0000313" key="3">
    <source>
        <dbReference type="Proteomes" id="UP000058074"/>
    </source>
</evidence>
<evidence type="ECO:0000256" key="1">
    <source>
        <dbReference type="SAM" id="SignalP"/>
    </source>
</evidence>
<dbReference type="KEGG" id="smag:AN936_18425"/>
<proteinExistence type="predicted"/>
<dbReference type="Proteomes" id="UP000058074">
    <property type="component" value="Chromosome"/>
</dbReference>
<feature type="signal peptide" evidence="1">
    <location>
        <begin position="1"/>
        <end position="21"/>
    </location>
</feature>
<dbReference type="PATRIC" id="fig|33050.5.peg.3824"/>
<evidence type="ECO:0000313" key="2">
    <source>
        <dbReference type="EMBL" id="ALH82255.1"/>
    </source>
</evidence>